<evidence type="ECO:0000313" key="1">
    <source>
        <dbReference type="EMBL" id="AHG90214.1"/>
    </source>
</evidence>
<dbReference type="PATRIC" id="fig|861299.3.peg.2726"/>
<proteinExistence type="predicted"/>
<dbReference type="OrthoDB" id="9763372at2"/>
<dbReference type="AlphaFoldDB" id="W0RGL3"/>
<dbReference type="EMBL" id="CP007128">
    <property type="protein sequence ID" value="AHG90214.1"/>
    <property type="molecule type" value="Genomic_DNA"/>
</dbReference>
<reference evidence="1 2" key="1">
    <citation type="journal article" date="2014" name="Genome Announc.">
        <title>Genome Sequence and Methylome of Soil Bacterium Gemmatirosa kalamazoonensis KBS708T, a Member of the Rarely Cultivated Gemmatimonadetes Phylum.</title>
        <authorList>
            <person name="Debruyn J.M."/>
            <person name="Radosevich M."/>
            <person name="Wommack K.E."/>
            <person name="Polson S.W."/>
            <person name="Hauser L.J."/>
            <person name="Fawaz M.N."/>
            <person name="Korlach J."/>
            <person name="Tsai Y.C."/>
        </authorList>
    </citation>
    <scope>NUCLEOTIDE SEQUENCE [LARGE SCALE GENOMIC DNA]</scope>
    <source>
        <strain evidence="1 2">KBS708</strain>
    </source>
</reference>
<dbReference type="InParanoid" id="W0RGL3"/>
<dbReference type="HOGENOM" id="CLU_473906_0_0_0"/>
<dbReference type="Proteomes" id="UP000019151">
    <property type="component" value="Chromosome"/>
</dbReference>
<keyword evidence="2" id="KW-1185">Reference proteome</keyword>
<dbReference type="STRING" id="861299.J421_2677"/>
<accession>W0RGL3</accession>
<protein>
    <submittedName>
        <fullName evidence="1">Uncharacterized protein</fullName>
    </submittedName>
</protein>
<evidence type="ECO:0000313" key="2">
    <source>
        <dbReference type="Proteomes" id="UP000019151"/>
    </source>
</evidence>
<name>W0RGL3_9BACT</name>
<dbReference type="eggNOG" id="COG4775">
    <property type="taxonomic scope" value="Bacteria"/>
</dbReference>
<organism evidence="1 2">
    <name type="scientific">Gemmatirosa kalamazoonensis</name>
    <dbReference type="NCBI Taxonomy" id="861299"/>
    <lineage>
        <taxon>Bacteria</taxon>
        <taxon>Pseudomonadati</taxon>
        <taxon>Gemmatimonadota</taxon>
        <taxon>Gemmatimonadia</taxon>
        <taxon>Gemmatimonadales</taxon>
        <taxon>Gemmatimonadaceae</taxon>
        <taxon>Gemmatirosa</taxon>
    </lineage>
</organism>
<dbReference type="KEGG" id="gba:J421_2677"/>
<sequence length="551" mass="60114">MPVRCAGQRVTDVVVLTQPPYTNSLIGRVAFVERTVRKLHATTRPELVDRFLLLHPGDRCDELRRAESERILRAQPYLVDARVTSFDDGHGGVRLEVETRDEFSAIVDAAARAEMPIVTHLRVGEANLAGSGLYASADWKDGGTGYRDGFGGRLTNYQFLGRPFQLTVQGAREGVGDNWWGDLTHPFYTDLQRIAWRASVGGRNDFIELVRPRDDDNALFYRRAYASLGAVLRIGAPGRLSLFGGSLSTERAETEDRVAVLSDSGEVPDLGEPLGFSPAEHYKRQHAVRLNSLWGIRNVRFLGATGFDALTGRQDVRRGFQLSTVVGRGLAALGSRDDDVFTSVDMYAGLGTARAFAAGEVRAEGRHDYDTGRWDGIVVSGRAAWYLVPDAWWRTQASVEVGAARAPRVPFQLTLGALDGGVRGFRAASAAGAARAVARLEQRRVLGTPLGLGDMGVAAFADVGRTLAGSAPYGVDSGTQASVGVGVLGAFPPRSRRLWRIDLAFPVTHSPGAKFDVIVSNRDLTRLFWREPRDIQRAREQAVPASVFTWP</sequence>
<dbReference type="RefSeq" id="WP_025411684.1">
    <property type="nucleotide sequence ID" value="NZ_CP007128.1"/>
</dbReference>
<gene>
    <name evidence="1" type="ORF">J421_2677</name>
</gene>